<protein>
    <recommendedName>
        <fullName evidence="3">Knr4/Smi1-like domain-containing protein</fullName>
    </recommendedName>
</protein>
<dbReference type="InterPro" id="IPR037883">
    <property type="entry name" value="Knr4/Smi1-like_sf"/>
</dbReference>
<dbReference type="Proteomes" id="UP000064967">
    <property type="component" value="Chromosome"/>
</dbReference>
<dbReference type="STRING" id="1391654.AKJ09_01840"/>
<dbReference type="PANTHER" id="PTHR44019">
    <property type="entry name" value="WD REPEAT-CONTAINING PROTEIN 55"/>
    <property type="match status" value="1"/>
</dbReference>
<dbReference type="Pfam" id="PF09346">
    <property type="entry name" value="SMI1_KNR4"/>
    <property type="match status" value="1"/>
</dbReference>
<dbReference type="InterPro" id="IPR011044">
    <property type="entry name" value="Quino_amine_DH_bsu"/>
</dbReference>
<evidence type="ECO:0000256" key="2">
    <source>
        <dbReference type="ARBA" id="ARBA00022737"/>
    </source>
</evidence>
<dbReference type="Gene3D" id="3.40.1580.10">
    <property type="entry name" value="SMI1/KNR4-like"/>
    <property type="match status" value="1"/>
</dbReference>
<dbReference type="AlphaFoldDB" id="A0A0K1PP41"/>
<name>A0A0K1PP41_9BACT</name>
<dbReference type="RefSeq" id="WP_169927377.1">
    <property type="nucleotide sequence ID" value="NZ_CP012333.1"/>
</dbReference>
<dbReference type="SUPFAM" id="SSF160631">
    <property type="entry name" value="SMI1/KNR4-like"/>
    <property type="match status" value="1"/>
</dbReference>
<evidence type="ECO:0000313" key="5">
    <source>
        <dbReference type="Proteomes" id="UP000064967"/>
    </source>
</evidence>
<dbReference type="Gene3D" id="2.130.10.10">
    <property type="entry name" value="YVTN repeat-like/Quinoprotein amine dehydrogenase"/>
    <property type="match status" value="1"/>
</dbReference>
<dbReference type="InterPro" id="IPR001680">
    <property type="entry name" value="WD40_rpt"/>
</dbReference>
<evidence type="ECO:0000256" key="1">
    <source>
        <dbReference type="ARBA" id="ARBA00022574"/>
    </source>
</evidence>
<dbReference type="InterPro" id="IPR015943">
    <property type="entry name" value="WD40/YVTN_repeat-like_dom_sf"/>
</dbReference>
<evidence type="ECO:0000259" key="3">
    <source>
        <dbReference type="Pfam" id="PF09346"/>
    </source>
</evidence>
<gene>
    <name evidence="4" type="ORF">AKJ09_01840</name>
</gene>
<keyword evidence="1" id="KW-0853">WD repeat</keyword>
<keyword evidence="5" id="KW-1185">Reference proteome</keyword>
<proteinExistence type="predicted"/>
<dbReference type="KEGG" id="llu:AKJ09_01840"/>
<dbReference type="EMBL" id="CP012333">
    <property type="protein sequence ID" value="AKU95176.1"/>
    <property type="molecule type" value="Genomic_DNA"/>
</dbReference>
<dbReference type="PANTHER" id="PTHR44019:SF8">
    <property type="entry name" value="POC1 CENTRIOLAR PROTEIN HOMOLOG"/>
    <property type="match status" value="1"/>
</dbReference>
<sequence>MATTKKSAGATKKAPSLAATLERLVELTSGKKRPATRAELDAVAVALGGVPADLRALYGVAGNLGSVIQGTALEWLDVGDAVTSCRQNREFGVPESLFPIATDGAGNFSCFDRDSGRILDWDHEARATRALAPTLSAYLEKSVVRELGKAQTQKRALEKERGQGLSFGTRPSLPSKLVPLAKATGARLAGDCVCLLEEGRIAVGNNNRASIVDLETLAEKAEIPGGAYDMAFESASRRIVRANFGQMSLADGVSGKLLARFQAKNIGHWAAILLAAGGSLAITYSTTPKVEFWDLASGKGIPRHEKGDWAPSYDLPEGKPVATLAAHKAWVRSARVSPDGTMLVSGDDEGKLCLARIADRSLVWSTSFREPIKAVDFAADGRSIFVGLESGKVHVLDVGGKKLRTFRVAEEIIGLRVLDDGLLLVLLWTTLTVCDPMTGKVMAQAPTGKNAHMSRIADVRGDVVVLSRPTAFFRIV</sequence>
<dbReference type="SUPFAM" id="SSF50969">
    <property type="entry name" value="YVTN repeat-like/Quinoprotein amine dehydrogenase"/>
    <property type="match status" value="1"/>
</dbReference>
<dbReference type="Pfam" id="PF00400">
    <property type="entry name" value="WD40"/>
    <property type="match status" value="1"/>
</dbReference>
<accession>A0A0K1PP41</accession>
<reference evidence="4 5" key="1">
    <citation type="submission" date="2015-08" db="EMBL/GenBank/DDBJ databases">
        <authorList>
            <person name="Babu N.S."/>
            <person name="Beckwith C.J."/>
            <person name="Beseler K.G."/>
            <person name="Brison A."/>
            <person name="Carone J.V."/>
            <person name="Caskin T.P."/>
            <person name="Diamond M."/>
            <person name="Durham M.E."/>
            <person name="Foxe J.M."/>
            <person name="Go M."/>
            <person name="Henderson B.A."/>
            <person name="Jones I.B."/>
            <person name="McGettigan J.A."/>
            <person name="Micheletti S.J."/>
            <person name="Nasrallah M.E."/>
            <person name="Ortiz D."/>
            <person name="Piller C.R."/>
            <person name="Privatt S.R."/>
            <person name="Schneider S.L."/>
            <person name="Sharp S."/>
            <person name="Smith T.C."/>
            <person name="Stanton J.D."/>
            <person name="Ullery H.E."/>
            <person name="Wilson R.J."/>
            <person name="Serrano M.G."/>
            <person name="Buck G."/>
            <person name="Lee V."/>
            <person name="Wang Y."/>
            <person name="Carvalho R."/>
            <person name="Voegtly L."/>
            <person name="Shi R."/>
            <person name="Duckworth R."/>
            <person name="Johnson A."/>
            <person name="Loviza R."/>
            <person name="Walstead R."/>
            <person name="Shah Z."/>
            <person name="Kiflezghi M."/>
            <person name="Wade K."/>
            <person name="Ball S.L."/>
            <person name="Bradley K.W."/>
            <person name="Asai D.J."/>
            <person name="Bowman C.A."/>
            <person name="Russell D.A."/>
            <person name="Pope W.H."/>
            <person name="Jacobs-Sera D."/>
            <person name="Hendrix R.W."/>
            <person name="Hatfull G.F."/>
        </authorList>
    </citation>
    <scope>NUCLEOTIDE SEQUENCE [LARGE SCALE GENOMIC DNA]</scope>
    <source>
        <strain evidence="4 5">DSM 27648</strain>
    </source>
</reference>
<feature type="domain" description="Knr4/Smi1-like" evidence="3">
    <location>
        <begin position="34"/>
        <end position="141"/>
    </location>
</feature>
<dbReference type="InterPro" id="IPR050505">
    <property type="entry name" value="WDR55/POC1"/>
</dbReference>
<dbReference type="SMART" id="SM00320">
    <property type="entry name" value="WD40"/>
    <property type="match status" value="2"/>
</dbReference>
<organism evidence="4 5">
    <name type="scientific">Labilithrix luteola</name>
    <dbReference type="NCBI Taxonomy" id="1391654"/>
    <lineage>
        <taxon>Bacteria</taxon>
        <taxon>Pseudomonadati</taxon>
        <taxon>Myxococcota</taxon>
        <taxon>Polyangia</taxon>
        <taxon>Polyangiales</taxon>
        <taxon>Labilitrichaceae</taxon>
        <taxon>Labilithrix</taxon>
    </lineage>
</organism>
<evidence type="ECO:0000313" key="4">
    <source>
        <dbReference type="EMBL" id="AKU95176.1"/>
    </source>
</evidence>
<keyword evidence="2" id="KW-0677">Repeat</keyword>
<dbReference type="InterPro" id="IPR018958">
    <property type="entry name" value="Knr4/Smi1-like_dom"/>
</dbReference>